<evidence type="ECO:0000313" key="3">
    <source>
        <dbReference type="WBParaSite" id="SCUD_0001684001-mRNA-1"/>
    </source>
</evidence>
<organism evidence="3">
    <name type="scientific">Schistosoma curassoni</name>
    <dbReference type="NCBI Taxonomy" id="6186"/>
    <lineage>
        <taxon>Eukaryota</taxon>
        <taxon>Metazoa</taxon>
        <taxon>Spiralia</taxon>
        <taxon>Lophotrochozoa</taxon>
        <taxon>Platyhelminthes</taxon>
        <taxon>Trematoda</taxon>
        <taxon>Digenea</taxon>
        <taxon>Strigeidida</taxon>
        <taxon>Schistosomatoidea</taxon>
        <taxon>Schistosomatidae</taxon>
        <taxon>Schistosoma</taxon>
    </lineage>
</organism>
<keyword evidence="2" id="KW-1185">Reference proteome</keyword>
<dbReference type="Proteomes" id="UP000279833">
    <property type="component" value="Unassembled WGS sequence"/>
</dbReference>
<reference evidence="3" key="1">
    <citation type="submission" date="2016-06" db="UniProtKB">
        <authorList>
            <consortium name="WormBaseParasite"/>
        </authorList>
    </citation>
    <scope>IDENTIFICATION</scope>
</reference>
<dbReference type="EMBL" id="UZAK01039106">
    <property type="protein sequence ID" value="VDP62315.1"/>
    <property type="molecule type" value="Genomic_DNA"/>
</dbReference>
<evidence type="ECO:0000313" key="2">
    <source>
        <dbReference type="Proteomes" id="UP000279833"/>
    </source>
</evidence>
<accession>A0A183KP57</accession>
<dbReference type="WBParaSite" id="SCUD_0001684001-mRNA-1">
    <property type="protein sequence ID" value="SCUD_0001684001-mRNA-1"/>
    <property type="gene ID" value="SCUD_0001684001"/>
</dbReference>
<sequence length="41" mass="4433">MCAFIRIGNVRNPLRHNMQSNGDGTAPAAYCMNLSCLCSSD</sequence>
<evidence type="ECO:0000313" key="1">
    <source>
        <dbReference type="EMBL" id="VDP62315.1"/>
    </source>
</evidence>
<name>A0A183KP57_9TREM</name>
<protein>
    <submittedName>
        <fullName evidence="1 3">Uncharacterized protein</fullName>
    </submittedName>
</protein>
<gene>
    <name evidence="1" type="ORF">SCUD_LOCUS16837</name>
</gene>
<proteinExistence type="predicted"/>
<reference evidence="1 2" key="2">
    <citation type="submission" date="2018-11" db="EMBL/GenBank/DDBJ databases">
        <authorList>
            <consortium name="Pathogen Informatics"/>
        </authorList>
    </citation>
    <scope>NUCLEOTIDE SEQUENCE [LARGE SCALE GENOMIC DNA]</scope>
    <source>
        <strain evidence="1">Dakar</strain>
        <strain evidence="2">Dakar, Senegal</strain>
    </source>
</reference>
<dbReference type="AlphaFoldDB" id="A0A183KP57"/>